<reference evidence="2 3" key="1">
    <citation type="journal article" date="2019" name="Int. J. Syst. Evol. Microbiol.">
        <title>The Global Catalogue of Microorganisms (GCM) 10K type strain sequencing project: providing services to taxonomists for standard genome sequencing and annotation.</title>
        <authorList>
            <consortium name="The Broad Institute Genomics Platform"/>
            <consortium name="The Broad Institute Genome Sequencing Center for Infectious Disease"/>
            <person name="Wu L."/>
            <person name="Ma J."/>
        </authorList>
    </citation>
    <scope>NUCLEOTIDE SEQUENCE [LARGE SCALE GENOMIC DNA]</scope>
    <source>
        <strain evidence="2 3">JCM 10673</strain>
    </source>
</reference>
<organism evidence="2 3">
    <name type="scientific">Streptomyces thermoalcalitolerans</name>
    <dbReference type="NCBI Taxonomy" id="65605"/>
    <lineage>
        <taxon>Bacteria</taxon>
        <taxon>Bacillati</taxon>
        <taxon>Actinomycetota</taxon>
        <taxon>Actinomycetes</taxon>
        <taxon>Kitasatosporales</taxon>
        <taxon>Streptomycetaceae</taxon>
        <taxon>Streptomyces</taxon>
    </lineage>
</organism>
<dbReference type="Proteomes" id="UP001501005">
    <property type="component" value="Unassembled WGS sequence"/>
</dbReference>
<evidence type="ECO:0000256" key="1">
    <source>
        <dbReference type="SAM" id="MobiDB-lite"/>
    </source>
</evidence>
<gene>
    <name evidence="2" type="ORF">GCM10009549_51880</name>
</gene>
<comment type="caution">
    <text evidence="2">The sequence shown here is derived from an EMBL/GenBank/DDBJ whole genome shotgun (WGS) entry which is preliminary data.</text>
</comment>
<evidence type="ECO:0000313" key="3">
    <source>
        <dbReference type="Proteomes" id="UP001501005"/>
    </source>
</evidence>
<feature type="region of interest" description="Disordered" evidence="1">
    <location>
        <begin position="1"/>
        <end position="47"/>
    </location>
</feature>
<feature type="region of interest" description="Disordered" evidence="1">
    <location>
        <begin position="72"/>
        <end position="92"/>
    </location>
</feature>
<accession>A0ABN1PKN1</accession>
<evidence type="ECO:0000313" key="2">
    <source>
        <dbReference type="EMBL" id="GAA0929089.1"/>
    </source>
</evidence>
<dbReference type="EMBL" id="BAAAHG010000063">
    <property type="protein sequence ID" value="GAA0929089.1"/>
    <property type="molecule type" value="Genomic_DNA"/>
</dbReference>
<name>A0ABN1PKN1_9ACTN</name>
<proteinExistence type="predicted"/>
<sequence>MEPTAPATTCSDLMPRAPARRSEATTGAGCGGEQQGPQRYPGRNDPGFTLRTYTHLMPAGGSRTRTAVERVFTDEEPTMGGPDPDQEGVQPY</sequence>
<protein>
    <submittedName>
        <fullName evidence="2">Uncharacterized protein</fullName>
    </submittedName>
</protein>
<keyword evidence="3" id="KW-1185">Reference proteome</keyword>
<feature type="compositionally biased region" description="Polar residues" evidence="1">
    <location>
        <begin position="1"/>
        <end position="11"/>
    </location>
</feature>